<organism evidence="1">
    <name type="scientific">seawater metagenome</name>
    <dbReference type="NCBI Taxonomy" id="1561972"/>
    <lineage>
        <taxon>unclassified sequences</taxon>
        <taxon>metagenomes</taxon>
        <taxon>ecological metagenomes</taxon>
    </lineage>
</organism>
<reference evidence="1" key="1">
    <citation type="submission" date="2019-09" db="EMBL/GenBank/DDBJ databases">
        <authorList>
            <person name="Needham M D."/>
        </authorList>
    </citation>
    <scope>NUCLEOTIDE SEQUENCE</scope>
</reference>
<proteinExistence type="predicted"/>
<gene>
    <name evidence="1" type="ORF">CPAV1605_600</name>
</gene>
<protein>
    <submittedName>
        <fullName evidence="1">Uncharacterized protein</fullName>
    </submittedName>
</protein>
<accession>A0A5E8CLH3</accession>
<sequence length="81" mass="9787">MIHPQCSICVRNVNNYEGSFMLIAYKNKKKNQDNPDFIKSVLEMKWACELHYPLMYKYKKYTWPEAKKLISQTYNIQDFTL</sequence>
<evidence type="ECO:0000313" key="1">
    <source>
        <dbReference type="EMBL" id="VVU94875.1"/>
    </source>
</evidence>
<dbReference type="AlphaFoldDB" id="A0A5E8CLH3"/>
<name>A0A5E8CLH3_9ZZZZ</name>
<dbReference type="EMBL" id="CABVLZ010000002">
    <property type="protein sequence ID" value="VVU94875.1"/>
    <property type="molecule type" value="Genomic_DNA"/>
</dbReference>